<dbReference type="PANTHER" id="PTHR12526:SF628">
    <property type="entry name" value="MANNOSYLGLUCOSYLGLYCERATE SYNTHASE"/>
    <property type="match status" value="1"/>
</dbReference>
<organism evidence="2 3">
    <name type="scientific">Bacteroides eggerthii</name>
    <dbReference type="NCBI Taxonomy" id="28111"/>
    <lineage>
        <taxon>Bacteria</taxon>
        <taxon>Pseudomonadati</taxon>
        <taxon>Bacteroidota</taxon>
        <taxon>Bacteroidia</taxon>
        <taxon>Bacteroidales</taxon>
        <taxon>Bacteroidaceae</taxon>
        <taxon>Bacteroides</taxon>
    </lineage>
</organism>
<evidence type="ECO:0000313" key="2">
    <source>
        <dbReference type="EMBL" id="MDM8145800.1"/>
    </source>
</evidence>
<gene>
    <name evidence="2" type="ORF">QUW02_07695</name>
</gene>
<evidence type="ECO:0000313" key="3">
    <source>
        <dbReference type="Proteomes" id="UP001228403"/>
    </source>
</evidence>
<keyword evidence="2" id="KW-0808">Transferase</keyword>
<dbReference type="GO" id="GO:0016757">
    <property type="term" value="F:glycosyltransferase activity"/>
    <property type="evidence" value="ECO:0007669"/>
    <property type="project" value="UniProtKB-KW"/>
</dbReference>
<name>A0ABT7U5J7_9BACE</name>
<feature type="domain" description="Glycosyl transferase family 1" evidence="1">
    <location>
        <begin position="215"/>
        <end position="369"/>
    </location>
</feature>
<accession>A0ABT7U5J7</accession>
<dbReference type="PANTHER" id="PTHR12526">
    <property type="entry name" value="GLYCOSYLTRANSFERASE"/>
    <property type="match status" value="1"/>
</dbReference>
<dbReference type="InterPro" id="IPR001296">
    <property type="entry name" value="Glyco_trans_1"/>
</dbReference>
<reference evidence="3" key="1">
    <citation type="submission" date="2023-07" db="EMBL/GenBank/DDBJ databases">
        <title>Identification and characterization of horizontal gene transfer across gut microbiota members of farm animals based on homology search.</title>
        <authorList>
            <person name="Schwarzerova J."/>
            <person name="Nykrynova M."/>
            <person name="Jureckova K."/>
            <person name="Cejkova D."/>
            <person name="Rychlik I."/>
        </authorList>
    </citation>
    <scope>NUCLEOTIDE SEQUENCE [LARGE SCALE GENOMIC DNA]</scope>
    <source>
        <strain evidence="3">ET4</strain>
    </source>
</reference>
<proteinExistence type="predicted"/>
<keyword evidence="3" id="KW-1185">Reference proteome</keyword>
<sequence length="400" mass="46679">MNILFCSFFDVSSTKGGTERITTTVSEGLKKAGHKCFLLYFRDIESDSIKTDFEKRIRINKINTKTKPQIKNFLIENDIDTLIIQGLFEMTAEMKNLVSEIDKKKISIIFVHHFNPGAEESFLTFRKTVKSLKESPNNKFKNLTKTILYPIAKLKYHLKLRYHYKQTYLNADKVVLLSERFIDPYIRYAQLTNKDKFHIIHNALSFNSFFDIADYNSKKKEIVIISRLEEKPKRIGLALRIWKKIEGIPILEDWSLIIVGKGSDEAKYKQYVKNHNLQRVFFEGRKEPQSYYQKASIFMMTSSSEGWGLTLTEAQQYGVVPIAFDSYASLHDIIQDGENGFIIPNNNISEYVEKLKFLIINHDMRKEMASLCIESSKRFSQENILQEWIKLLNSINELTN</sequence>
<evidence type="ECO:0000259" key="1">
    <source>
        <dbReference type="Pfam" id="PF00534"/>
    </source>
</evidence>
<dbReference type="Pfam" id="PF00534">
    <property type="entry name" value="Glycos_transf_1"/>
    <property type="match status" value="1"/>
</dbReference>
<dbReference type="EMBL" id="JAUDCF010000015">
    <property type="protein sequence ID" value="MDM8145800.1"/>
    <property type="molecule type" value="Genomic_DNA"/>
</dbReference>
<protein>
    <submittedName>
        <fullName evidence="2">Glycosyltransferase</fullName>
        <ecNumber evidence="2">2.4.-.-</ecNumber>
    </submittedName>
</protein>
<dbReference type="Gene3D" id="3.40.50.2000">
    <property type="entry name" value="Glycogen Phosphorylase B"/>
    <property type="match status" value="2"/>
</dbReference>
<keyword evidence="2" id="KW-0328">Glycosyltransferase</keyword>
<dbReference type="EC" id="2.4.-.-" evidence="2"/>
<dbReference type="SUPFAM" id="SSF53756">
    <property type="entry name" value="UDP-Glycosyltransferase/glycogen phosphorylase"/>
    <property type="match status" value="1"/>
</dbReference>
<comment type="caution">
    <text evidence="2">The sequence shown here is derived from an EMBL/GenBank/DDBJ whole genome shotgun (WGS) entry which is preliminary data.</text>
</comment>
<dbReference type="Proteomes" id="UP001228403">
    <property type="component" value="Unassembled WGS sequence"/>
</dbReference>